<dbReference type="InterPro" id="IPR032710">
    <property type="entry name" value="NTF2-like_dom_sf"/>
</dbReference>
<protein>
    <recommendedName>
        <fullName evidence="2">Lumazine-binding protein</fullName>
    </recommendedName>
</protein>
<dbReference type="Pfam" id="PF12893">
    <property type="entry name" value="Lumazine_bd_2"/>
    <property type="match status" value="1"/>
</dbReference>
<name>A0A071M9N9_9BURK</name>
<proteinExistence type="predicted"/>
<dbReference type="Gene3D" id="3.10.450.50">
    <property type="match status" value="1"/>
</dbReference>
<dbReference type="SUPFAM" id="SSF54427">
    <property type="entry name" value="NTF2-like"/>
    <property type="match status" value="1"/>
</dbReference>
<accession>A0A071M9N9</accession>
<sequence>MTQTQAVVALIEDYFNLAYEPKSRDFNKVFHPSCLIQWLDEGRLRTLSSSEYEALVNGRPSPRSSGAPRDDAILSMAHVSDGLSTATVRVRIGSRLFNDHFVMHKVDGSWLIATKASAIVHTFD</sequence>
<gene>
    <name evidence="1" type="ORF">DT99_22885</name>
</gene>
<dbReference type="InterPro" id="IPR039437">
    <property type="entry name" value="FrzH/put_lumazine-bd"/>
</dbReference>
<organism evidence="1">
    <name type="scientific">Burkholderia cenocepacia</name>
    <dbReference type="NCBI Taxonomy" id="95486"/>
    <lineage>
        <taxon>Bacteria</taxon>
        <taxon>Pseudomonadati</taxon>
        <taxon>Pseudomonadota</taxon>
        <taxon>Betaproteobacteria</taxon>
        <taxon>Burkholderiales</taxon>
        <taxon>Burkholderiaceae</taxon>
        <taxon>Burkholderia</taxon>
        <taxon>Burkholderia cepacia complex</taxon>
    </lineage>
</organism>
<evidence type="ECO:0000313" key="1">
    <source>
        <dbReference type="EMBL" id="KEA57270.1"/>
    </source>
</evidence>
<dbReference type="AlphaFoldDB" id="A0A071M9N9"/>
<reference evidence="1" key="1">
    <citation type="submission" date="2014-04" db="EMBL/GenBank/DDBJ databases">
        <title>In planta biocontrol of soil-borne Fusarium wilt of banana through a plant endophytic bacterium, Burkholderia cenocepacia 869T2.</title>
        <authorList>
            <person name="Ho Y.-N."/>
            <person name="Chiang H.-M."/>
            <person name="Chao C.-P."/>
            <person name="Su C.-C."/>
            <person name="Hsu H.-F."/>
            <person name="Guo C.-T."/>
            <person name="Hsieh J.-L."/>
            <person name="Huang C.-C."/>
        </authorList>
    </citation>
    <scope>NUCLEOTIDE SEQUENCE [LARGE SCALE GENOMIC DNA]</scope>
    <source>
        <strain evidence="1">869T2</strain>
    </source>
</reference>
<evidence type="ECO:0008006" key="2">
    <source>
        <dbReference type="Google" id="ProtNLM"/>
    </source>
</evidence>
<dbReference type="EMBL" id="JJOA01000020">
    <property type="protein sequence ID" value="KEA57270.1"/>
    <property type="molecule type" value="Genomic_DNA"/>
</dbReference>
<dbReference type="OrthoDB" id="5676998at2"/>
<comment type="caution">
    <text evidence="1">The sequence shown here is derived from an EMBL/GenBank/DDBJ whole genome shotgun (WGS) entry which is preliminary data.</text>
</comment>